<reference evidence="3" key="1">
    <citation type="journal article" date="2020" name="mSystems">
        <title>Genome- and Community-Level Interaction Insights into Carbon Utilization and Element Cycling Functions of Hydrothermarchaeota in Hydrothermal Sediment.</title>
        <authorList>
            <person name="Zhou Z."/>
            <person name="Liu Y."/>
            <person name="Xu W."/>
            <person name="Pan J."/>
            <person name="Luo Z.H."/>
            <person name="Li M."/>
        </authorList>
    </citation>
    <scope>NUCLEOTIDE SEQUENCE [LARGE SCALE GENOMIC DNA]</scope>
    <source>
        <strain evidence="3">SpSt-605</strain>
    </source>
</reference>
<feature type="transmembrane region" description="Helical" evidence="2">
    <location>
        <begin position="200"/>
        <end position="219"/>
    </location>
</feature>
<evidence type="ECO:0000256" key="2">
    <source>
        <dbReference type="SAM" id="Phobius"/>
    </source>
</evidence>
<keyword evidence="2" id="KW-1133">Transmembrane helix</keyword>
<gene>
    <name evidence="3" type="primary">rmuC</name>
    <name evidence="3" type="ORF">ENT73_07615</name>
</gene>
<dbReference type="Pfam" id="PF02646">
    <property type="entry name" value="RmuC"/>
    <property type="match status" value="1"/>
</dbReference>
<proteinExistence type="predicted"/>
<keyword evidence="2" id="KW-0472">Membrane</keyword>
<dbReference type="InterPro" id="IPR003798">
    <property type="entry name" value="DNA_recombination_RmuC"/>
</dbReference>
<protein>
    <submittedName>
        <fullName evidence="3">DNA recombination protein RmuC</fullName>
    </submittedName>
</protein>
<sequence length="295" mass="34339">MKDPLILFLIVILLLGGLFFIYLKLKSYFEQRWADPLLSLRERLHDISEIRKDLQRLYLAEHLLKGLGEEITKLSQIFISRRSGKAGERALEESLALLPPHLLKRNLKLNQGEVEFALVLREGKFVPIDSKFIAPEILSKEEISPEEEKELIRRIRARAKELTTYLKDDKTIGFGLMTCPDGLFPFLQRRILEELEKEKILLVPYSLLLPFLLFIHFFWEKFGRTVNRDTLSQGIASMDKLIFDLERDIEKLSRELRSAENLLLKLRETGTLLRRELSRLGETSQSSTNSKDTSE</sequence>
<dbReference type="AlphaFoldDB" id="A0A832GPU5"/>
<feature type="coiled-coil region" evidence="1">
    <location>
        <begin position="235"/>
        <end position="269"/>
    </location>
</feature>
<evidence type="ECO:0000313" key="3">
    <source>
        <dbReference type="EMBL" id="HGV55924.1"/>
    </source>
</evidence>
<evidence type="ECO:0000256" key="1">
    <source>
        <dbReference type="SAM" id="Coils"/>
    </source>
</evidence>
<keyword evidence="2" id="KW-0812">Transmembrane</keyword>
<comment type="caution">
    <text evidence="3">The sequence shown here is derived from an EMBL/GenBank/DDBJ whole genome shotgun (WGS) entry which is preliminary data.</text>
</comment>
<dbReference type="EMBL" id="DSZU01000139">
    <property type="protein sequence ID" value="HGV55924.1"/>
    <property type="molecule type" value="Genomic_DNA"/>
</dbReference>
<feature type="transmembrane region" description="Helical" evidence="2">
    <location>
        <begin position="6"/>
        <end position="23"/>
    </location>
</feature>
<accession>A0A832GPU5</accession>
<keyword evidence="1" id="KW-0175">Coiled coil</keyword>
<name>A0A832GPU5_9BACT</name>
<organism evidence="3">
    <name type="scientific">Caldimicrobium thiodismutans</name>
    <dbReference type="NCBI Taxonomy" id="1653476"/>
    <lineage>
        <taxon>Bacteria</taxon>
        <taxon>Pseudomonadati</taxon>
        <taxon>Thermodesulfobacteriota</taxon>
        <taxon>Thermodesulfobacteria</taxon>
        <taxon>Thermodesulfobacteriales</taxon>
        <taxon>Thermodesulfobacteriaceae</taxon>
        <taxon>Caldimicrobium</taxon>
    </lineage>
</organism>